<comment type="caution">
    <text evidence="3">The sequence shown here is derived from an EMBL/GenBank/DDBJ whole genome shotgun (WGS) entry which is preliminary data.</text>
</comment>
<feature type="domain" description="Schizont-infected cell agglutination extracellular beta" evidence="1">
    <location>
        <begin position="840"/>
        <end position="1008"/>
    </location>
</feature>
<proteinExistence type="predicted"/>
<dbReference type="Proteomes" id="UP000195012">
    <property type="component" value="Unassembled WGS sequence"/>
</dbReference>
<evidence type="ECO:0000313" key="3">
    <source>
        <dbReference type="EMBL" id="OTN63629.1"/>
    </source>
</evidence>
<protein>
    <submittedName>
        <fullName evidence="3">SICAvar type I</fullName>
    </submittedName>
</protein>
<dbReference type="VEuPathDB" id="PlasmoDB:PKNH_1454800"/>
<dbReference type="InterPro" id="IPR024285">
    <property type="entry name" value="SICA_extracell_b"/>
</dbReference>
<feature type="domain" description="Schizont-infected cell agglutination extracellular beta" evidence="1">
    <location>
        <begin position="1048"/>
        <end position="1216"/>
    </location>
</feature>
<name>A0A1Y3DHN1_PLAKN</name>
<feature type="domain" description="Schizont-infected cell agglutination extracellular beta" evidence="1">
    <location>
        <begin position="1501"/>
        <end position="1682"/>
    </location>
</feature>
<dbReference type="InterPro" id="IPR024288">
    <property type="entry name" value="SICA_C"/>
</dbReference>
<feature type="domain" description="Schizont-infected cell agglutination extracellular beta" evidence="1">
    <location>
        <begin position="7"/>
        <end position="176"/>
    </location>
</feature>
<sequence>MKNSKKQLCDRLKCAEQHWKLNNAQTTGQSQGSSGTKDFWKEEVKGKLDSLFNGTTTTGSSSTTVADCNSGNLNNANKAACEYMAKFLHHMYTNTNGNDKYSDQMIKCVLLKEYAKKLNEQAKLKGYCDMKTGMEYAFKQSGTIMTSSGQCGNGAQDANCFECKWNDNDELKDCSIPNGTLEENVKKKVDELFPQNKQTQDDEIQKTLANFNEKNKLCEWVKCAAKRWEEKNGGSGKQNFWDTYVKGKLEKLLSDTTTSNGGTAGANCDSDDSLDSANKEACKLFTAKLEHMYKNGSGGPNQYSDQIINCLLLKAYAEEFKKKAEEKGYCSIEGGLSKAFEKSKEIMKTASGKCGTDPNDNKCFECKWDITTKDGFENCLIDGTSKEVKDKVVELFKENKQTKEDEVHKTLTDFNNKNPLCERLQCLAAKGQAQNGNDEFWTTDVKELWEELVKEMKKNGGTGETQCDNMKDATPSEKKACNFLHAGLNQLYNNTGMAASRTPSSSVNGKLLSNPSLRQTMGCFLLHYYAKHMKEKAMCEIDAGINKAFSLWQDPSKKSPSTCLNGANGKGPCVPCHWNKDILESCKIDTNGTAGSTVQTEVKNKLDKVVTKDDDNIKEMAEVVNNMKLCQRAQCISERWLKSQGKGNNGKPLTKEDWKDVWTEVGKEFTELGTKISAHKEDSTVKGICTMDEKGGKDACLLIAAGLKDLYEINDNDPATASFKRTMRCVLLNAIADKMKDDLPCNVERSVKAGIEEAFKKSGDIMTAGKGCQNGNVTCFKCERVPLRNLVLCSLDSERNTQNLKKKIEDDLLKEGENTEMTKIKAQAVKDICKPCDQTNLCDKLKCIAPKWAVNKFLGSNDGTWNNMQNDFTTQLTNLLNNMKDEKNQTAAAGHCNNANWKDNDAHGAANREACKLVAAGLQHISKIQENHSTGQHTPYDNQEFKQVVSCFMLNAVVQKMKEVSKICDIDQGIRVAFLKAVDIKDTHCKNDKPCIVCKLDDKYDACSFDKNKADNVKDKLDSLLTEKGDDVNGTLKELLKTDQKDASLCSRLQCLASRVQMAHGKNSADDFWGKEGGEVANLWKELSQAMTNNGMNGGDCETMVDGTATSTTRPATDPEKKACQHLTAGFNKLKENPKNGTPTYTILKDNPLLRQTVGCLLLKEYAKKMKDKSKCVIESGIKKAFGSWGQIPNGPCTGNSPCIECKWEDTIDSCTVAAGTAGTEKIKEKVNTILPDNDGTLTTTMKDINETDSLCAKLQCAAPKWFQNQMNGTSGTPTTKKDWCDFWDTTVKGELLNMFKIIQTNGNDTSKTKHNTTCQSFGDGNPLSVERKACNHIAEGLKYISEVQGVANGGTPNSTFQADDKFFKQTMMCAALNLYATKIGDESKEKCPIDESKINEMFTNWNQNHNSPCSGSGANNNVCFKCTRQPNFSSCELSVDSSLISTTPSTQSGHNCNSNTDRDNVQDEMKKLLNEDQSNLNSIKSNITNTLSTITEMKSSFCTQLQCAIKKKLKNEVKLPNGTPPSWENIESDATKELTALLKDMNDPKKQSAAAQYCNDANVAWNTKGHTERRTNKAACLLFAAGLKHIYNQQKGHVNGPSFGQTMGCLFLKEYAKQLKQVANEEKKGYSWVHPLCDIDKGIEHAFEQSESIMNATSPCNNGTNSCFVCKQNEGYNNCHIGTDNVKQKVDKLFKDDSTKQTHMQQTLENTVCPILLTDLLTPFLPLAPVSIGLSAMAYYLWKYFGPLGKGGPRFRRSPTEIPGPSVQEQVLDHVQQDSPHEYQLVKERKPRSAPTRTKRSGRVNRRTIIEIHFEVLDECQKGDTQLNQKDFLELLVQEFMGSEFMKEEQVPKEEVLMENVPMEGVPSLASGFMV</sequence>
<accession>A0A1Y3DHN1</accession>
<feature type="domain" description="Schizont-infected cell agglutination extracellular beta" evidence="1">
    <location>
        <begin position="420"/>
        <end position="588"/>
    </location>
</feature>
<dbReference type="Pfam" id="PF12879">
    <property type="entry name" value="SICA_C"/>
    <property type="match status" value="1"/>
</dbReference>
<gene>
    <name evidence="3" type="ORF">PKNOH_S140273000</name>
</gene>
<organism evidence="3 4">
    <name type="scientific">Plasmodium knowlesi</name>
    <dbReference type="NCBI Taxonomy" id="5850"/>
    <lineage>
        <taxon>Eukaryota</taxon>
        <taxon>Sar</taxon>
        <taxon>Alveolata</taxon>
        <taxon>Apicomplexa</taxon>
        <taxon>Aconoidasida</taxon>
        <taxon>Haemosporida</taxon>
        <taxon>Plasmodiidae</taxon>
        <taxon>Plasmodium</taxon>
        <taxon>Plasmodium (Plasmodium)</taxon>
    </lineage>
</organism>
<dbReference type="VEuPathDB" id="PlasmoDB:PKA1H_140060500"/>
<feature type="domain" description="Schizont-infected cell agglutination extracellular beta" evidence="1">
    <location>
        <begin position="1254"/>
        <end position="1437"/>
    </location>
</feature>
<feature type="domain" description="Schizont-infected cell agglutination extracellular beta" evidence="1">
    <location>
        <begin position="628"/>
        <end position="784"/>
    </location>
</feature>
<evidence type="ECO:0000313" key="4">
    <source>
        <dbReference type="Proteomes" id="UP000195012"/>
    </source>
</evidence>
<dbReference type="EMBL" id="NETL01000028">
    <property type="protein sequence ID" value="OTN63629.1"/>
    <property type="molecule type" value="Genomic_DNA"/>
</dbReference>
<reference evidence="3 4" key="1">
    <citation type="submission" date="2017-05" db="EMBL/GenBank/DDBJ databases">
        <title>PacBio assembly of a Plasmodium knowlesi genome sequence with Hi-C correction and manual annotation of the SICAvar gene family.</title>
        <authorList>
            <person name="Lapp S.A."/>
            <person name="Geraldo J.A."/>
            <person name="Chien J.-T."/>
            <person name="Ay F."/>
            <person name="Pakala S.B."/>
            <person name="Batugedara G."/>
            <person name="Humphrey J.C."/>
            <person name="Debarry J.D."/>
            <person name="Le Roch K.G."/>
            <person name="Galinski M.R."/>
            <person name="Kissinger J.C."/>
        </authorList>
    </citation>
    <scope>NUCLEOTIDE SEQUENCE [LARGE SCALE GENOMIC DNA]</scope>
    <source>
        <strain evidence="4">Malayan Strain Pk1 (A+)</strain>
    </source>
</reference>
<dbReference type="VEuPathDB" id="PlasmoDB:PKNOH_S140273000"/>
<feature type="domain" description="Schizont-infected cell agglutination extracellular beta" evidence="1">
    <location>
        <begin position="216"/>
        <end position="380"/>
    </location>
</feature>
<evidence type="ECO:0000259" key="1">
    <source>
        <dbReference type="Pfam" id="PF12878"/>
    </source>
</evidence>
<evidence type="ECO:0000259" key="2">
    <source>
        <dbReference type="Pfam" id="PF12879"/>
    </source>
</evidence>
<feature type="domain" description="Schizont-infected cell agglutination C-terminal" evidence="2">
    <location>
        <begin position="1744"/>
        <end position="1875"/>
    </location>
</feature>
<dbReference type="Pfam" id="PF12878">
    <property type="entry name" value="SICA_beta"/>
    <property type="match status" value="8"/>
</dbReference>